<keyword evidence="3" id="KW-1185">Reference proteome</keyword>
<evidence type="ECO:0000313" key="3">
    <source>
        <dbReference type="Proteomes" id="UP000266723"/>
    </source>
</evidence>
<name>A0ABQ7D562_BRACR</name>
<accession>A0ABQ7D562</accession>
<protein>
    <submittedName>
        <fullName evidence="2">Uncharacterized protein</fullName>
    </submittedName>
</protein>
<evidence type="ECO:0000313" key="2">
    <source>
        <dbReference type="EMBL" id="KAF3566649.1"/>
    </source>
</evidence>
<feature type="compositionally biased region" description="Polar residues" evidence="1">
    <location>
        <begin position="35"/>
        <end position="45"/>
    </location>
</feature>
<sequence length="113" mass="12867">MSATFDRSERDQTVRVQPDQRRLETEQTLTLCRLTNQSNGIAPSQRQERQPAWGRRQQNGPRSRDRRITGAQVIVEVGISTPKDVPIRWRSKLQWKISICGIANSIALEAQAA</sequence>
<feature type="region of interest" description="Disordered" evidence="1">
    <location>
        <begin position="35"/>
        <end position="68"/>
    </location>
</feature>
<comment type="caution">
    <text evidence="2">The sequence shown here is derived from an EMBL/GenBank/DDBJ whole genome shotgun (WGS) entry which is preliminary data.</text>
</comment>
<feature type="region of interest" description="Disordered" evidence="1">
    <location>
        <begin position="1"/>
        <end position="21"/>
    </location>
</feature>
<gene>
    <name evidence="2" type="ORF">DY000_02010933</name>
</gene>
<evidence type="ECO:0000256" key="1">
    <source>
        <dbReference type="SAM" id="MobiDB-lite"/>
    </source>
</evidence>
<organism evidence="2 3">
    <name type="scientific">Brassica cretica</name>
    <name type="common">Mustard</name>
    <dbReference type="NCBI Taxonomy" id="69181"/>
    <lineage>
        <taxon>Eukaryota</taxon>
        <taxon>Viridiplantae</taxon>
        <taxon>Streptophyta</taxon>
        <taxon>Embryophyta</taxon>
        <taxon>Tracheophyta</taxon>
        <taxon>Spermatophyta</taxon>
        <taxon>Magnoliopsida</taxon>
        <taxon>eudicotyledons</taxon>
        <taxon>Gunneridae</taxon>
        <taxon>Pentapetalae</taxon>
        <taxon>rosids</taxon>
        <taxon>malvids</taxon>
        <taxon>Brassicales</taxon>
        <taxon>Brassicaceae</taxon>
        <taxon>Brassiceae</taxon>
        <taxon>Brassica</taxon>
    </lineage>
</organism>
<proteinExistence type="predicted"/>
<dbReference type="EMBL" id="QGKV02000759">
    <property type="protein sequence ID" value="KAF3566649.1"/>
    <property type="molecule type" value="Genomic_DNA"/>
</dbReference>
<dbReference type="Proteomes" id="UP000266723">
    <property type="component" value="Unassembled WGS sequence"/>
</dbReference>
<reference evidence="2 3" key="1">
    <citation type="journal article" date="2020" name="BMC Genomics">
        <title>Intraspecific diversification of the crop wild relative Brassica cretica Lam. using demographic model selection.</title>
        <authorList>
            <person name="Kioukis A."/>
            <person name="Michalopoulou V.A."/>
            <person name="Briers L."/>
            <person name="Pirintsos S."/>
            <person name="Studholme D.J."/>
            <person name="Pavlidis P."/>
            <person name="Sarris P.F."/>
        </authorList>
    </citation>
    <scope>NUCLEOTIDE SEQUENCE [LARGE SCALE GENOMIC DNA]</scope>
    <source>
        <strain evidence="3">cv. PFS-1207/04</strain>
    </source>
</reference>